<accession>A0ABV2ADZ8</accession>
<organism evidence="3 4">
    <name type="scientific">Sinimarinibacterium thermocellulolyticum</name>
    <dbReference type="NCBI Taxonomy" id="3170016"/>
    <lineage>
        <taxon>Bacteria</taxon>
        <taxon>Pseudomonadati</taxon>
        <taxon>Pseudomonadota</taxon>
        <taxon>Gammaproteobacteria</taxon>
        <taxon>Nevskiales</taxon>
        <taxon>Nevskiaceae</taxon>
        <taxon>Sinimarinibacterium</taxon>
    </lineage>
</organism>
<keyword evidence="1" id="KW-0732">Signal</keyword>
<dbReference type="RefSeq" id="WP_352890021.1">
    <property type="nucleotide sequence ID" value="NZ_JBEPIJ010000013.1"/>
</dbReference>
<dbReference type="PROSITE" id="PS51318">
    <property type="entry name" value="TAT"/>
    <property type="match status" value="1"/>
</dbReference>
<reference evidence="3 4" key="1">
    <citation type="submission" date="2024-06" db="EMBL/GenBank/DDBJ databases">
        <authorList>
            <person name="Li Z."/>
            <person name="Jiang Y."/>
        </authorList>
    </citation>
    <scope>NUCLEOTIDE SEQUENCE [LARGE SCALE GENOMIC DNA]</scope>
    <source>
        <strain evidence="3 4">HSW-8</strain>
    </source>
</reference>
<feature type="domain" description="Ig-like SoxY" evidence="2">
    <location>
        <begin position="51"/>
        <end position="151"/>
    </location>
</feature>
<feature type="signal peptide" evidence="1">
    <location>
        <begin position="1"/>
        <end position="32"/>
    </location>
</feature>
<feature type="chain" id="PRO_5045335279" evidence="1">
    <location>
        <begin position="33"/>
        <end position="153"/>
    </location>
</feature>
<evidence type="ECO:0000313" key="4">
    <source>
        <dbReference type="Proteomes" id="UP001465331"/>
    </source>
</evidence>
<sequence length="153" mass="15854">MTSTRRHVLISAGRFFAGLCAATVLQPLTAFAARNAAAFRAPSPDEALAALGATGAQPSELIDLQTPEIAENGAVVPVVVESRLPNTRAIAIMVEKNPSVLSARFEIPEGTDPQVATRVKVAETSAIIALVQTDEGSYLARKTVKVTLGGCGG</sequence>
<comment type="caution">
    <text evidence="3">The sequence shown here is derived from an EMBL/GenBank/DDBJ whole genome shotgun (WGS) entry which is preliminary data.</text>
</comment>
<dbReference type="InterPro" id="IPR032711">
    <property type="entry name" value="SoxY"/>
</dbReference>
<keyword evidence="4" id="KW-1185">Reference proteome</keyword>
<dbReference type="Proteomes" id="UP001465331">
    <property type="component" value="Unassembled WGS sequence"/>
</dbReference>
<dbReference type="EMBL" id="JBEPIJ010000013">
    <property type="protein sequence ID" value="MES0874704.1"/>
    <property type="molecule type" value="Genomic_DNA"/>
</dbReference>
<evidence type="ECO:0000313" key="3">
    <source>
        <dbReference type="EMBL" id="MES0874704.1"/>
    </source>
</evidence>
<name>A0ABV2ADZ8_9GAMM</name>
<gene>
    <name evidence="3" type="primary">soxY</name>
    <name evidence="3" type="ORF">ABSH63_11890</name>
</gene>
<dbReference type="InterPro" id="IPR006311">
    <property type="entry name" value="TAT_signal"/>
</dbReference>
<dbReference type="InterPro" id="IPR038162">
    <property type="entry name" value="SoxY_sf"/>
</dbReference>
<evidence type="ECO:0000259" key="2">
    <source>
        <dbReference type="Pfam" id="PF13501"/>
    </source>
</evidence>
<proteinExistence type="predicted"/>
<dbReference type="PIRSF" id="PIRSF010312">
    <property type="entry name" value="Sulphur_oxidation_SoxY"/>
    <property type="match status" value="1"/>
</dbReference>
<dbReference type="Pfam" id="PF13501">
    <property type="entry name" value="SoxY"/>
    <property type="match status" value="1"/>
</dbReference>
<dbReference type="Gene3D" id="2.60.40.2470">
    <property type="entry name" value="SoxY domain"/>
    <property type="match status" value="1"/>
</dbReference>
<protein>
    <submittedName>
        <fullName evidence="3">Thiosulfate oxidation carrier protein SoxY</fullName>
    </submittedName>
</protein>
<dbReference type="NCBIfam" id="TIGR04488">
    <property type="entry name" value="SoxY_true_GGCGG"/>
    <property type="match status" value="1"/>
</dbReference>
<dbReference type="InterPro" id="IPR016568">
    <property type="entry name" value="Sulphur_oxidation_SoxY"/>
</dbReference>
<evidence type="ECO:0000256" key="1">
    <source>
        <dbReference type="SAM" id="SignalP"/>
    </source>
</evidence>